<feature type="region of interest" description="Disordered" evidence="1">
    <location>
        <begin position="91"/>
        <end position="126"/>
    </location>
</feature>
<accession>A0A1D1VZJ1</accession>
<dbReference type="AlphaFoldDB" id="A0A1D1VZJ1"/>
<evidence type="ECO:0000256" key="1">
    <source>
        <dbReference type="SAM" id="MobiDB-lite"/>
    </source>
</evidence>
<gene>
    <name evidence="2" type="primary">RvY_14727</name>
    <name evidence="2" type="synonym">RvY_14727.2</name>
    <name evidence="2" type="ORF">RvY_14727-2</name>
</gene>
<keyword evidence="3" id="KW-1185">Reference proteome</keyword>
<feature type="compositionally biased region" description="Polar residues" evidence="1">
    <location>
        <begin position="117"/>
        <end position="126"/>
    </location>
</feature>
<comment type="caution">
    <text evidence="2">The sequence shown here is derived from an EMBL/GenBank/DDBJ whole genome shotgun (WGS) entry which is preliminary data.</text>
</comment>
<reference evidence="2 3" key="1">
    <citation type="journal article" date="2016" name="Nat. Commun.">
        <title>Extremotolerant tardigrade genome and improved radiotolerance of human cultured cells by tardigrade-unique protein.</title>
        <authorList>
            <person name="Hashimoto T."/>
            <person name="Horikawa D.D."/>
            <person name="Saito Y."/>
            <person name="Kuwahara H."/>
            <person name="Kozuka-Hata H."/>
            <person name="Shin-I T."/>
            <person name="Minakuchi Y."/>
            <person name="Ohishi K."/>
            <person name="Motoyama A."/>
            <person name="Aizu T."/>
            <person name="Enomoto A."/>
            <person name="Kondo K."/>
            <person name="Tanaka S."/>
            <person name="Hara Y."/>
            <person name="Koshikawa S."/>
            <person name="Sagara H."/>
            <person name="Miura T."/>
            <person name="Yokobori S."/>
            <person name="Miyagawa K."/>
            <person name="Suzuki Y."/>
            <person name="Kubo T."/>
            <person name="Oyama M."/>
            <person name="Kohara Y."/>
            <person name="Fujiyama A."/>
            <person name="Arakawa K."/>
            <person name="Katayama T."/>
            <person name="Toyoda A."/>
            <person name="Kunieda T."/>
        </authorList>
    </citation>
    <scope>NUCLEOTIDE SEQUENCE [LARGE SCALE GENOMIC DNA]</scope>
    <source>
        <strain evidence="2 3">YOKOZUNA-1</strain>
    </source>
</reference>
<sequence length="126" mass="13717">MGTKPHPADGAYAPTNNSYTSTTGRPFDFFTGISYRQLDTARKTLASIFRLAARSAKVSESIGREVFAKVDSYILTLWFPDDAAKLGYPSFTPAGTGGDSGGPLPSYEEEAVEWTPQKLTSEWTQP</sequence>
<evidence type="ECO:0000313" key="2">
    <source>
        <dbReference type="EMBL" id="GAV04454.1"/>
    </source>
</evidence>
<proteinExistence type="predicted"/>
<name>A0A1D1VZJ1_RAMVA</name>
<dbReference type="EMBL" id="BDGG01000011">
    <property type="protein sequence ID" value="GAV04454.1"/>
    <property type="molecule type" value="Genomic_DNA"/>
</dbReference>
<dbReference type="Proteomes" id="UP000186922">
    <property type="component" value="Unassembled WGS sequence"/>
</dbReference>
<organism evidence="2 3">
    <name type="scientific">Ramazzottius varieornatus</name>
    <name type="common">Water bear</name>
    <name type="synonym">Tardigrade</name>
    <dbReference type="NCBI Taxonomy" id="947166"/>
    <lineage>
        <taxon>Eukaryota</taxon>
        <taxon>Metazoa</taxon>
        <taxon>Ecdysozoa</taxon>
        <taxon>Tardigrada</taxon>
        <taxon>Eutardigrada</taxon>
        <taxon>Parachela</taxon>
        <taxon>Hypsibioidea</taxon>
        <taxon>Ramazzottiidae</taxon>
        <taxon>Ramazzottius</taxon>
    </lineage>
</organism>
<protein>
    <submittedName>
        <fullName evidence="2">Uncharacterized protein</fullName>
    </submittedName>
</protein>
<evidence type="ECO:0000313" key="3">
    <source>
        <dbReference type="Proteomes" id="UP000186922"/>
    </source>
</evidence>